<dbReference type="InterPro" id="IPR011050">
    <property type="entry name" value="Pectin_lyase_fold/virulence"/>
</dbReference>
<organism evidence="11 12">
    <name type="scientific">Didymella glomerata</name>
    <dbReference type="NCBI Taxonomy" id="749621"/>
    <lineage>
        <taxon>Eukaryota</taxon>
        <taxon>Fungi</taxon>
        <taxon>Dikarya</taxon>
        <taxon>Ascomycota</taxon>
        <taxon>Pezizomycotina</taxon>
        <taxon>Dothideomycetes</taxon>
        <taxon>Pleosporomycetidae</taxon>
        <taxon>Pleosporales</taxon>
        <taxon>Pleosporineae</taxon>
        <taxon>Didymellaceae</taxon>
        <taxon>Didymella</taxon>
    </lineage>
</organism>
<dbReference type="GO" id="GO:0004650">
    <property type="term" value="F:polygalacturonase activity"/>
    <property type="evidence" value="ECO:0007669"/>
    <property type="project" value="InterPro"/>
</dbReference>
<evidence type="ECO:0000256" key="10">
    <source>
        <dbReference type="SAM" id="SignalP"/>
    </source>
</evidence>
<dbReference type="InterPro" id="IPR000743">
    <property type="entry name" value="Glyco_hydro_28"/>
</dbReference>
<dbReference type="Gene3D" id="2.160.20.10">
    <property type="entry name" value="Single-stranded right-handed beta-helix, Pectin lyase-like"/>
    <property type="match status" value="1"/>
</dbReference>
<keyword evidence="6" id="KW-0325">Glycoprotein</keyword>
<evidence type="ECO:0000256" key="7">
    <source>
        <dbReference type="ARBA" id="ARBA00023295"/>
    </source>
</evidence>
<evidence type="ECO:0000313" key="12">
    <source>
        <dbReference type="Proteomes" id="UP001140562"/>
    </source>
</evidence>
<dbReference type="EMBL" id="JAPEUV010000056">
    <property type="protein sequence ID" value="KAJ4335845.1"/>
    <property type="molecule type" value="Genomic_DNA"/>
</dbReference>
<keyword evidence="3" id="KW-0964">Secreted</keyword>
<reference evidence="11" key="1">
    <citation type="submission" date="2022-10" db="EMBL/GenBank/DDBJ databases">
        <title>Tapping the CABI collections for fungal endophytes: first genome assemblies for Collariella, Neodidymelliopsis, Ascochyta clinopodiicola, Didymella pomorum, Didymosphaeria variabile, Neocosmospora piperis and Neocucurbitaria cava.</title>
        <authorList>
            <person name="Hill R."/>
        </authorList>
    </citation>
    <scope>NUCLEOTIDE SEQUENCE</scope>
    <source>
        <strain evidence="11">IMI 360193</strain>
    </source>
</reference>
<dbReference type="Pfam" id="PF00295">
    <property type="entry name" value="Glyco_hydro_28"/>
    <property type="match status" value="1"/>
</dbReference>
<keyword evidence="7 9" id="KW-0326">Glycosidase</keyword>
<dbReference type="PANTHER" id="PTHR31736">
    <property type="match status" value="1"/>
</dbReference>
<evidence type="ECO:0000256" key="1">
    <source>
        <dbReference type="ARBA" id="ARBA00004613"/>
    </source>
</evidence>
<dbReference type="GO" id="GO:0071555">
    <property type="term" value="P:cell wall organization"/>
    <property type="evidence" value="ECO:0007669"/>
    <property type="project" value="UniProtKB-KW"/>
</dbReference>
<gene>
    <name evidence="11" type="ORF">N0V87_005827</name>
</gene>
<comment type="similarity">
    <text evidence="2 9">Belongs to the glycosyl hydrolase 28 family.</text>
</comment>
<evidence type="ECO:0000256" key="8">
    <source>
        <dbReference type="ARBA" id="ARBA00023316"/>
    </source>
</evidence>
<evidence type="ECO:0000256" key="2">
    <source>
        <dbReference type="ARBA" id="ARBA00008834"/>
    </source>
</evidence>
<accession>A0A9W9BZ48</accession>
<dbReference type="PANTHER" id="PTHR31736:SF8">
    <property type="entry name" value="PUTATIVE (AFU_ORTHOLOGUE AFUA_7G06410)-RELATED"/>
    <property type="match status" value="1"/>
</dbReference>
<dbReference type="InterPro" id="IPR012334">
    <property type="entry name" value="Pectin_lyas_fold"/>
</dbReference>
<evidence type="ECO:0000256" key="3">
    <source>
        <dbReference type="ARBA" id="ARBA00022525"/>
    </source>
</evidence>
<protein>
    <submittedName>
        <fullName evidence="11">Uncharacterized protein</fullName>
    </submittedName>
</protein>
<feature type="signal peptide" evidence="10">
    <location>
        <begin position="1"/>
        <end position="18"/>
    </location>
</feature>
<sequence>MMIEQLLSVALLALQSSASPTQNRKTCAIKASGTNKIDDAPAIRAAFKECGRHGRVVFDPTTYYINSVLNITDLEDVDIEVQGELLYWLNASLPVGYQNQSTAFILGGNNVRIDGHGVGTLNGNGDYWYQWIKKQSNTSNYPGRPHQITFNGLTNSIVKGLVFLRSQMWTMSIIHSYDSIWQDIFINNTGNVVSSSNTDGADTFFSSNLLFKNWTVYNGDDSFSAKANSTNITLLDSHFYHGLGIAIGSIGQYNDHFETVKDIRAENIYFEDTLHAFYVKTWTDDRVGFPPNGGGGGLGFAENMQLKNLTVKNARGGLFTISQCTRFSGAPGVGNCTNSQFQVRDVDIQGLKGTTKDRRVLSLQCSAVAPCTNIALSDVDVQYAGNGTTVPNYLCGNVVGNKGWNCTGPVCVGGSATGGC</sequence>
<comment type="subcellular location">
    <subcellularLocation>
        <location evidence="1">Secreted</location>
    </subcellularLocation>
</comment>
<dbReference type="Proteomes" id="UP001140562">
    <property type="component" value="Unassembled WGS sequence"/>
</dbReference>
<dbReference type="OrthoDB" id="187139at2759"/>
<proteinExistence type="inferred from homology"/>
<keyword evidence="12" id="KW-1185">Reference proteome</keyword>
<evidence type="ECO:0000256" key="9">
    <source>
        <dbReference type="RuleBase" id="RU361169"/>
    </source>
</evidence>
<keyword evidence="8" id="KW-0961">Cell wall biogenesis/degradation</keyword>
<name>A0A9W9BZ48_9PLEO</name>
<evidence type="ECO:0000313" key="11">
    <source>
        <dbReference type="EMBL" id="KAJ4335845.1"/>
    </source>
</evidence>
<evidence type="ECO:0000256" key="6">
    <source>
        <dbReference type="ARBA" id="ARBA00023180"/>
    </source>
</evidence>
<comment type="caution">
    <text evidence="11">The sequence shown here is derived from an EMBL/GenBank/DDBJ whole genome shotgun (WGS) entry which is preliminary data.</text>
</comment>
<keyword evidence="4 10" id="KW-0732">Signal</keyword>
<dbReference type="GO" id="GO:0005975">
    <property type="term" value="P:carbohydrate metabolic process"/>
    <property type="evidence" value="ECO:0007669"/>
    <property type="project" value="InterPro"/>
</dbReference>
<evidence type="ECO:0000256" key="4">
    <source>
        <dbReference type="ARBA" id="ARBA00022729"/>
    </source>
</evidence>
<dbReference type="AlphaFoldDB" id="A0A9W9BZ48"/>
<feature type="chain" id="PRO_5040802504" evidence="10">
    <location>
        <begin position="19"/>
        <end position="420"/>
    </location>
</feature>
<dbReference type="GO" id="GO:0005576">
    <property type="term" value="C:extracellular region"/>
    <property type="evidence" value="ECO:0007669"/>
    <property type="project" value="UniProtKB-SubCell"/>
</dbReference>
<keyword evidence="5 9" id="KW-0378">Hydrolase</keyword>
<dbReference type="SUPFAM" id="SSF51126">
    <property type="entry name" value="Pectin lyase-like"/>
    <property type="match status" value="1"/>
</dbReference>
<evidence type="ECO:0000256" key="5">
    <source>
        <dbReference type="ARBA" id="ARBA00022801"/>
    </source>
</evidence>